<feature type="transmembrane region" description="Helical" evidence="7">
    <location>
        <begin position="318"/>
        <end position="336"/>
    </location>
</feature>
<evidence type="ECO:0000256" key="2">
    <source>
        <dbReference type="ARBA" id="ARBA00012438"/>
    </source>
</evidence>
<evidence type="ECO:0000256" key="4">
    <source>
        <dbReference type="ARBA" id="ARBA00022679"/>
    </source>
</evidence>
<keyword evidence="7" id="KW-1133">Transmembrane helix</keyword>
<comment type="caution">
    <text evidence="9">The sequence shown here is derived from an EMBL/GenBank/DDBJ whole genome shotgun (WGS) entry which is preliminary data.</text>
</comment>
<dbReference type="Gene3D" id="3.30.565.10">
    <property type="entry name" value="Histidine kinase-like ATPase, C-terminal domain"/>
    <property type="match status" value="1"/>
</dbReference>
<reference evidence="9 10" key="1">
    <citation type="submission" date="2019-12" db="EMBL/GenBank/DDBJ databases">
        <title>Draft genome sequence of Pseudomonas otitidis recovered from a chicken carcass.</title>
        <authorList>
            <person name="Vieira T.R."/>
            <person name="Oliviera E.F.C."/>
            <person name="Silva N.M.V."/>
            <person name="Sambrano G.E."/>
            <person name="Cibulski S.P."/>
            <person name="Cardoso M.R.I."/>
        </authorList>
    </citation>
    <scope>NUCLEOTIDE SEQUENCE [LARGE SCALE GENOMIC DNA]</scope>
    <source>
        <strain evidence="9 10">25_K</strain>
    </source>
</reference>
<keyword evidence="3" id="KW-0597">Phosphoprotein</keyword>
<evidence type="ECO:0000256" key="7">
    <source>
        <dbReference type="SAM" id="Phobius"/>
    </source>
</evidence>
<evidence type="ECO:0000313" key="10">
    <source>
        <dbReference type="Proteomes" id="UP000461288"/>
    </source>
</evidence>
<dbReference type="PROSITE" id="PS50109">
    <property type="entry name" value="HIS_KIN"/>
    <property type="match status" value="1"/>
</dbReference>
<sequence length="682" mass="76354">MSYGQGRIALLLIAIGHYSMFRALLLMLLLLPLAPAQADPLLLGDKSLSAGGHLERLDDPRGVLDAETAMASSGWRPLPSSLSAGFVHDVIWLRLVVQAGDASPTHWMLVLSNPLLDEVTFYDLDGSPRVLQGGEAIGRERWGVDYRSPVFSLALTPDQPRVVLLRLKSKNAMSVSVRLMPQVQFSRSSRMEYLGYGLYFGIYLALILFHAVFWRMTHAPESGWYLAYVSFCVWIESLTLGLPQHVFNLPMWLSDPLLGCALGLGMPVGLIFAQRQLDLRRYPRLRRTVTALSVAIGVSSSLLVLAGHYQLGAPLNQVAVLLSIPLFIGLAVWLMVQGHRPARSFLLLFGIYYLGIGVSFLRNLGYVPATFFTDNAVAIGALLHMGLMSMRIIQHYRRLKVEKRRAQSAFKQLMHDHNAKLESQISVRTRELREEIRRRTWLEEELRESLRHEKQMREQQRDFVAMVSHEFRTPLAIIGTSAQQIARNLDAAPERNEQRCRNIREASNRLMTLVDDYLNHDRMAESTMELRRASHDLHELLASSLADFPPGRLQVDYRARPRLLDVDLGLLRVALRNLLANADRHAPMETPVRVQVDEVADGLEVRVFNGGPAIPADQAPLLFQKYFRGTQAQHAPGAGLGLYLVKRIAELHGGSLVLESRGDDGPICFRLHLPVAGAAVPA</sequence>
<evidence type="ECO:0000256" key="1">
    <source>
        <dbReference type="ARBA" id="ARBA00000085"/>
    </source>
</evidence>
<dbReference type="SUPFAM" id="SSF47384">
    <property type="entry name" value="Homodimeric domain of signal transducing histidine kinase"/>
    <property type="match status" value="1"/>
</dbReference>
<dbReference type="InterPro" id="IPR036890">
    <property type="entry name" value="HATPase_C_sf"/>
</dbReference>
<dbReference type="PANTHER" id="PTHR43711:SF1">
    <property type="entry name" value="HISTIDINE KINASE 1"/>
    <property type="match status" value="1"/>
</dbReference>
<evidence type="ECO:0000313" key="9">
    <source>
        <dbReference type="EMBL" id="MWK56455.1"/>
    </source>
</evidence>
<dbReference type="SMART" id="SM00388">
    <property type="entry name" value="HisKA"/>
    <property type="match status" value="1"/>
</dbReference>
<name>A0A7X3H7C4_9GAMM</name>
<dbReference type="GO" id="GO:0000155">
    <property type="term" value="F:phosphorelay sensor kinase activity"/>
    <property type="evidence" value="ECO:0007669"/>
    <property type="project" value="InterPro"/>
</dbReference>
<dbReference type="Pfam" id="PF02518">
    <property type="entry name" value="HATPase_c"/>
    <property type="match status" value="1"/>
</dbReference>
<keyword evidence="7" id="KW-0812">Transmembrane</keyword>
<keyword evidence="6" id="KW-0902">Two-component regulatory system</keyword>
<dbReference type="SUPFAM" id="SSF55874">
    <property type="entry name" value="ATPase domain of HSP90 chaperone/DNA topoisomerase II/histidine kinase"/>
    <property type="match status" value="1"/>
</dbReference>
<dbReference type="PRINTS" id="PR00344">
    <property type="entry name" value="BCTRLSENSOR"/>
</dbReference>
<feature type="domain" description="Histidine kinase" evidence="8">
    <location>
        <begin position="466"/>
        <end position="677"/>
    </location>
</feature>
<dbReference type="CDD" id="cd00082">
    <property type="entry name" value="HisKA"/>
    <property type="match status" value="1"/>
</dbReference>
<gene>
    <name evidence="9" type="ORF">GO594_10750</name>
</gene>
<dbReference type="InterPro" id="IPR003661">
    <property type="entry name" value="HisK_dim/P_dom"/>
</dbReference>
<feature type="transmembrane region" description="Helical" evidence="7">
    <location>
        <begin position="256"/>
        <end position="273"/>
    </location>
</feature>
<dbReference type="CDD" id="cd00075">
    <property type="entry name" value="HATPase"/>
    <property type="match status" value="1"/>
</dbReference>
<dbReference type="InterPro" id="IPR011623">
    <property type="entry name" value="7TMR_DISM_rcpt_extracell_dom1"/>
</dbReference>
<feature type="transmembrane region" description="Helical" evidence="7">
    <location>
        <begin position="193"/>
        <end position="213"/>
    </location>
</feature>
<protein>
    <recommendedName>
        <fullName evidence="2">histidine kinase</fullName>
        <ecNumber evidence="2">2.7.13.3</ecNumber>
    </recommendedName>
</protein>
<keyword evidence="5 9" id="KW-0418">Kinase</keyword>
<dbReference type="Pfam" id="PF00512">
    <property type="entry name" value="HisKA"/>
    <property type="match status" value="1"/>
</dbReference>
<dbReference type="EC" id="2.7.13.3" evidence="2"/>
<keyword evidence="4" id="KW-0808">Transferase</keyword>
<keyword evidence="7" id="KW-0472">Membrane</keyword>
<evidence type="ECO:0000259" key="8">
    <source>
        <dbReference type="PROSITE" id="PS50109"/>
    </source>
</evidence>
<proteinExistence type="predicted"/>
<dbReference type="AlphaFoldDB" id="A0A7X3H7C4"/>
<evidence type="ECO:0000256" key="3">
    <source>
        <dbReference type="ARBA" id="ARBA00022553"/>
    </source>
</evidence>
<dbReference type="SMART" id="SM00387">
    <property type="entry name" value="HATPase_c"/>
    <property type="match status" value="1"/>
</dbReference>
<evidence type="ECO:0000256" key="5">
    <source>
        <dbReference type="ARBA" id="ARBA00022777"/>
    </source>
</evidence>
<dbReference type="Pfam" id="PF07696">
    <property type="entry name" value="7TMR-DISMED2"/>
    <property type="match status" value="1"/>
</dbReference>
<comment type="catalytic activity">
    <reaction evidence="1">
        <text>ATP + protein L-histidine = ADP + protein N-phospho-L-histidine.</text>
        <dbReference type="EC" id="2.7.13.3"/>
    </reaction>
</comment>
<organism evidence="9 10">
    <name type="scientific">Metapseudomonas otitidis</name>
    <dbReference type="NCBI Taxonomy" id="319939"/>
    <lineage>
        <taxon>Bacteria</taxon>
        <taxon>Pseudomonadati</taxon>
        <taxon>Pseudomonadota</taxon>
        <taxon>Gammaproteobacteria</taxon>
        <taxon>Pseudomonadales</taxon>
        <taxon>Pseudomonadaceae</taxon>
        <taxon>Metapseudomonas</taxon>
    </lineage>
</organism>
<dbReference type="InterPro" id="IPR004358">
    <property type="entry name" value="Sig_transdc_His_kin-like_C"/>
</dbReference>
<dbReference type="InterPro" id="IPR036097">
    <property type="entry name" value="HisK_dim/P_sf"/>
</dbReference>
<dbReference type="InterPro" id="IPR005467">
    <property type="entry name" value="His_kinase_dom"/>
</dbReference>
<feature type="transmembrane region" description="Helical" evidence="7">
    <location>
        <begin position="345"/>
        <end position="364"/>
    </location>
</feature>
<dbReference type="InterPro" id="IPR050736">
    <property type="entry name" value="Sensor_HK_Regulatory"/>
</dbReference>
<dbReference type="InterPro" id="IPR011622">
    <property type="entry name" value="7TMR_DISM_rcpt_extracell_dom2"/>
</dbReference>
<dbReference type="Pfam" id="PF07695">
    <property type="entry name" value="7TMR-DISM_7TM"/>
    <property type="match status" value="1"/>
</dbReference>
<dbReference type="Proteomes" id="UP000461288">
    <property type="component" value="Unassembled WGS sequence"/>
</dbReference>
<dbReference type="Gene3D" id="1.10.287.130">
    <property type="match status" value="1"/>
</dbReference>
<accession>A0A7X3H7C4</accession>
<dbReference type="EMBL" id="WTFN01000021">
    <property type="protein sequence ID" value="MWK56455.1"/>
    <property type="molecule type" value="Genomic_DNA"/>
</dbReference>
<evidence type="ECO:0000256" key="6">
    <source>
        <dbReference type="ARBA" id="ARBA00023012"/>
    </source>
</evidence>
<feature type="transmembrane region" description="Helical" evidence="7">
    <location>
        <begin position="376"/>
        <end position="393"/>
    </location>
</feature>
<dbReference type="Gene3D" id="2.60.40.2380">
    <property type="match status" value="1"/>
</dbReference>
<feature type="transmembrane region" description="Helical" evidence="7">
    <location>
        <begin position="225"/>
        <end position="244"/>
    </location>
</feature>
<dbReference type="InterPro" id="IPR003594">
    <property type="entry name" value="HATPase_dom"/>
</dbReference>
<feature type="transmembrane region" description="Helical" evidence="7">
    <location>
        <begin position="285"/>
        <end position="306"/>
    </location>
</feature>
<dbReference type="PANTHER" id="PTHR43711">
    <property type="entry name" value="TWO-COMPONENT HISTIDINE KINASE"/>
    <property type="match status" value="1"/>
</dbReference>